<proteinExistence type="inferred from homology"/>
<keyword evidence="2" id="KW-0560">Oxidoreductase</keyword>
<dbReference type="InterPro" id="IPR000415">
    <property type="entry name" value="Nitroreductase-like"/>
</dbReference>
<reference evidence="4 5" key="1">
    <citation type="submission" date="2019-01" db="EMBL/GenBank/DDBJ databases">
        <authorList>
            <person name="Brito A."/>
        </authorList>
    </citation>
    <scope>NUCLEOTIDE SEQUENCE [LARGE SCALE GENOMIC DNA]</scope>
    <source>
        <strain evidence="4">1</strain>
    </source>
</reference>
<accession>A0A563VP76</accession>
<protein>
    <submittedName>
        <fullName evidence="4">NADH dehydrogenase/NAD(P)H nitroreductase (Modular protein)</fullName>
    </submittedName>
</protein>
<dbReference type="PANTHER" id="PTHR43673">
    <property type="entry name" value="NAD(P)H NITROREDUCTASE YDGI-RELATED"/>
    <property type="match status" value="1"/>
</dbReference>
<comment type="similarity">
    <text evidence="1">Belongs to the nitroreductase family.</text>
</comment>
<evidence type="ECO:0000256" key="2">
    <source>
        <dbReference type="ARBA" id="ARBA00023002"/>
    </source>
</evidence>
<feature type="domain" description="Nitroreductase" evidence="3">
    <location>
        <begin position="226"/>
        <end position="315"/>
    </location>
</feature>
<dbReference type="OrthoDB" id="9782629at2"/>
<evidence type="ECO:0000256" key="1">
    <source>
        <dbReference type="ARBA" id="ARBA00007118"/>
    </source>
</evidence>
<name>A0A563VP76_9CYAN</name>
<dbReference type="GO" id="GO:0016491">
    <property type="term" value="F:oxidoreductase activity"/>
    <property type="evidence" value="ECO:0007669"/>
    <property type="project" value="UniProtKB-KW"/>
</dbReference>
<evidence type="ECO:0000259" key="3">
    <source>
        <dbReference type="Pfam" id="PF00881"/>
    </source>
</evidence>
<dbReference type="InterPro" id="IPR029479">
    <property type="entry name" value="Nitroreductase"/>
</dbReference>
<dbReference type="SUPFAM" id="SSF55469">
    <property type="entry name" value="FMN-dependent nitroreductase-like"/>
    <property type="match status" value="1"/>
</dbReference>
<dbReference type="Proteomes" id="UP000320055">
    <property type="component" value="Unassembled WGS sequence"/>
</dbReference>
<dbReference type="RefSeq" id="WP_144864420.1">
    <property type="nucleotide sequence ID" value="NZ_LR213780.1"/>
</dbReference>
<dbReference type="EMBL" id="CAACVJ010000101">
    <property type="protein sequence ID" value="VEP13233.1"/>
    <property type="molecule type" value="Genomic_DNA"/>
</dbReference>
<dbReference type="Pfam" id="PF00881">
    <property type="entry name" value="Nitroreductase"/>
    <property type="match status" value="2"/>
</dbReference>
<organism evidence="4 5">
    <name type="scientific">Hyella patelloides LEGE 07179</name>
    <dbReference type="NCBI Taxonomy" id="945734"/>
    <lineage>
        <taxon>Bacteria</taxon>
        <taxon>Bacillati</taxon>
        <taxon>Cyanobacteriota</taxon>
        <taxon>Cyanophyceae</taxon>
        <taxon>Pleurocapsales</taxon>
        <taxon>Hyellaceae</taxon>
        <taxon>Hyella</taxon>
    </lineage>
</organism>
<dbReference type="Gene3D" id="3.40.109.10">
    <property type="entry name" value="NADH Oxidase"/>
    <property type="match status" value="1"/>
</dbReference>
<evidence type="ECO:0000313" key="4">
    <source>
        <dbReference type="EMBL" id="VEP13233.1"/>
    </source>
</evidence>
<dbReference type="PANTHER" id="PTHR43673:SF10">
    <property type="entry name" value="NADH DEHYDROGENASE_NAD(P)H NITROREDUCTASE XCC3605-RELATED"/>
    <property type="match status" value="1"/>
</dbReference>
<feature type="domain" description="Nitroreductase" evidence="3">
    <location>
        <begin position="161"/>
        <end position="217"/>
    </location>
</feature>
<keyword evidence="5" id="KW-1185">Reference proteome</keyword>
<sequence>MPKEKILYLFVFLFYQRSLMMNIKNRLKKIPFLVPFYRKIIHKYVKRKSHLTGKVTYDELAKLSDDELLSLMRHESHRIEKTIYNNILQSKYSIYRSKWHKLGLIYQVLESRNYPSNESTFLWSKKIYHAFDNLEQDFVQKNSILPPQFNSDLAPEFIDFLRARRSVRVWSAEQPSKSEFRQIAHQMIDAAKWAPTSGNRQPWRFLILVEPEQKELLREIKENHCISAPLLIFVGMDTRFYGALGKSERSIYIDAGAAIMQMVLVAHKCGLGVCWNHFADDLIGSREANKTIYSNFTHKLNIPKYIAPIAIIATGIPKFIPPEPARMEIENLLIDNCT</sequence>
<gene>
    <name evidence="4" type="ORF">H1P_190032</name>
</gene>
<dbReference type="AlphaFoldDB" id="A0A563VP76"/>
<evidence type="ECO:0000313" key="5">
    <source>
        <dbReference type="Proteomes" id="UP000320055"/>
    </source>
</evidence>